<sequence length="238" mass="27679">MAQENVTDIFPTLSQHEDEVRTINNESNNLKDFVALIAGKGKSSVPISSARLKKKVSKALVTEVTESDSASSDEELEIDSDDDVQKFSENLAMITGEFKKSFGKKKYYSKPKYEGHKKEKSEMRNKPRQGRREERREDRKEDRREEKREEKKEERKDEPGRCYNCGKFGHFSRDCKFKKVKNSEYYARKSLIAKKAEEGKVLMAEEENWLFQSSDDEEQAHFTQVSYMAKLDGDDEDS</sequence>
<dbReference type="EMBL" id="CM042053">
    <property type="protein sequence ID" value="KAI3715346.1"/>
    <property type="molecule type" value="Genomic_DNA"/>
</dbReference>
<reference evidence="1 2" key="2">
    <citation type="journal article" date="2022" name="Mol. Ecol. Resour.">
        <title>The genomes of chicory, endive, great burdock and yacon provide insights into Asteraceae paleo-polyploidization history and plant inulin production.</title>
        <authorList>
            <person name="Fan W."/>
            <person name="Wang S."/>
            <person name="Wang H."/>
            <person name="Wang A."/>
            <person name="Jiang F."/>
            <person name="Liu H."/>
            <person name="Zhao H."/>
            <person name="Xu D."/>
            <person name="Zhang Y."/>
        </authorList>
    </citation>
    <scope>NUCLEOTIDE SEQUENCE [LARGE SCALE GENOMIC DNA]</scope>
    <source>
        <strain evidence="2">cv. Niubang</strain>
    </source>
</reference>
<dbReference type="Proteomes" id="UP001055879">
    <property type="component" value="Linkage Group LG07"/>
</dbReference>
<reference evidence="2" key="1">
    <citation type="journal article" date="2022" name="Mol. Ecol. Resour.">
        <title>The genomes of chicory, endive, great burdock and yacon provide insights into Asteraceae palaeo-polyploidization history and plant inulin production.</title>
        <authorList>
            <person name="Fan W."/>
            <person name="Wang S."/>
            <person name="Wang H."/>
            <person name="Wang A."/>
            <person name="Jiang F."/>
            <person name="Liu H."/>
            <person name="Zhao H."/>
            <person name="Xu D."/>
            <person name="Zhang Y."/>
        </authorList>
    </citation>
    <scope>NUCLEOTIDE SEQUENCE [LARGE SCALE GENOMIC DNA]</scope>
    <source>
        <strain evidence="2">cv. Niubang</strain>
    </source>
</reference>
<accession>A0ACB9B0R6</accession>
<evidence type="ECO:0000313" key="2">
    <source>
        <dbReference type="Proteomes" id="UP001055879"/>
    </source>
</evidence>
<name>A0ACB9B0R6_ARCLA</name>
<keyword evidence="2" id="KW-1185">Reference proteome</keyword>
<protein>
    <submittedName>
        <fullName evidence="1">Uncharacterized protein</fullName>
    </submittedName>
</protein>
<organism evidence="1 2">
    <name type="scientific">Arctium lappa</name>
    <name type="common">Greater burdock</name>
    <name type="synonym">Lappa major</name>
    <dbReference type="NCBI Taxonomy" id="4217"/>
    <lineage>
        <taxon>Eukaryota</taxon>
        <taxon>Viridiplantae</taxon>
        <taxon>Streptophyta</taxon>
        <taxon>Embryophyta</taxon>
        <taxon>Tracheophyta</taxon>
        <taxon>Spermatophyta</taxon>
        <taxon>Magnoliopsida</taxon>
        <taxon>eudicotyledons</taxon>
        <taxon>Gunneridae</taxon>
        <taxon>Pentapetalae</taxon>
        <taxon>asterids</taxon>
        <taxon>campanulids</taxon>
        <taxon>Asterales</taxon>
        <taxon>Asteraceae</taxon>
        <taxon>Carduoideae</taxon>
        <taxon>Cardueae</taxon>
        <taxon>Arctiinae</taxon>
        <taxon>Arctium</taxon>
    </lineage>
</organism>
<gene>
    <name evidence="1" type="ORF">L6452_22325</name>
</gene>
<comment type="caution">
    <text evidence="1">The sequence shown here is derived from an EMBL/GenBank/DDBJ whole genome shotgun (WGS) entry which is preliminary data.</text>
</comment>
<proteinExistence type="predicted"/>
<evidence type="ECO:0000313" key="1">
    <source>
        <dbReference type="EMBL" id="KAI3715346.1"/>
    </source>
</evidence>